<keyword evidence="3" id="KW-0378">Hydrolase</keyword>
<dbReference type="Proteomes" id="UP000242561">
    <property type="component" value="Chromosome"/>
</dbReference>
<dbReference type="PRINTS" id="PR00377">
    <property type="entry name" value="IMPHPHTASES"/>
</dbReference>
<dbReference type="InterPro" id="IPR000760">
    <property type="entry name" value="Inositol_monophosphatase-like"/>
</dbReference>
<accession>A0A1L3JEY9</accession>
<feature type="binding site" evidence="5">
    <location>
        <position position="83"/>
    </location>
    <ligand>
        <name>Mg(2+)</name>
        <dbReference type="ChEBI" id="CHEBI:18420"/>
        <label>1</label>
        <note>catalytic</note>
    </ligand>
</feature>
<keyword evidence="2 5" id="KW-0479">Metal-binding</keyword>
<evidence type="ECO:0000256" key="4">
    <source>
        <dbReference type="ARBA" id="ARBA00022842"/>
    </source>
</evidence>
<dbReference type="PANTHER" id="PTHR20854:SF4">
    <property type="entry name" value="INOSITOL-1-MONOPHOSPHATASE-RELATED"/>
    <property type="match status" value="1"/>
</dbReference>
<organism evidence="6 7">
    <name type="scientific">Sphingorhabdus lutea</name>
    <dbReference type="NCBI Taxonomy" id="1913578"/>
    <lineage>
        <taxon>Bacteria</taxon>
        <taxon>Pseudomonadati</taxon>
        <taxon>Pseudomonadota</taxon>
        <taxon>Alphaproteobacteria</taxon>
        <taxon>Sphingomonadales</taxon>
        <taxon>Sphingomonadaceae</taxon>
        <taxon>Sphingorhabdus</taxon>
    </lineage>
</organism>
<dbReference type="InterPro" id="IPR020583">
    <property type="entry name" value="Inositol_monoP_metal-BS"/>
</dbReference>
<evidence type="ECO:0000256" key="2">
    <source>
        <dbReference type="ARBA" id="ARBA00022723"/>
    </source>
</evidence>
<dbReference type="GO" id="GO:0007165">
    <property type="term" value="P:signal transduction"/>
    <property type="evidence" value="ECO:0007669"/>
    <property type="project" value="TreeGrafter"/>
</dbReference>
<dbReference type="SUPFAM" id="SSF56655">
    <property type="entry name" value="Carbohydrate phosphatase"/>
    <property type="match status" value="1"/>
</dbReference>
<dbReference type="GO" id="GO:0046872">
    <property type="term" value="F:metal ion binding"/>
    <property type="evidence" value="ECO:0007669"/>
    <property type="project" value="UniProtKB-KW"/>
</dbReference>
<dbReference type="PANTHER" id="PTHR20854">
    <property type="entry name" value="INOSITOL MONOPHOSPHATASE"/>
    <property type="match status" value="1"/>
</dbReference>
<keyword evidence="4 5" id="KW-0460">Magnesium</keyword>
<comment type="cofactor">
    <cofactor evidence="5">
        <name>Mg(2+)</name>
        <dbReference type="ChEBI" id="CHEBI:18420"/>
    </cofactor>
</comment>
<evidence type="ECO:0008006" key="8">
    <source>
        <dbReference type="Google" id="ProtNLM"/>
    </source>
</evidence>
<feature type="binding site" evidence="5">
    <location>
        <position position="85"/>
    </location>
    <ligand>
        <name>Mg(2+)</name>
        <dbReference type="ChEBI" id="CHEBI:18420"/>
        <label>1</label>
        <note>catalytic</note>
    </ligand>
</feature>
<gene>
    <name evidence="6" type="ORF">LPB140_08140</name>
</gene>
<feature type="binding site" evidence="5">
    <location>
        <position position="86"/>
    </location>
    <ligand>
        <name>Mg(2+)</name>
        <dbReference type="ChEBI" id="CHEBI:18420"/>
        <label>1</label>
        <note>catalytic</note>
    </ligand>
</feature>
<evidence type="ECO:0000256" key="1">
    <source>
        <dbReference type="ARBA" id="ARBA00009759"/>
    </source>
</evidence>
<dbReference type="KEGG" id="sphl:LPB140_08140"/>
<dbReference type="GO" id="GO:0008934">
    <property type="term" value="F:inositol monophosphate 1-phosphatase activity"/>
    <property type="evidence" value="ECO:0007669"/>
    <property type="project" value="TreeGrafter"/>
</dbReference>
<evidence type="ECO:0000256" key="5">
    <source>
        <dbReference type="PIRSR" id="PIRSR600760-2"/>
    </source>
</evidence>
<name>A0A1L3JEY9_9SPHN</name>
<dbReference type="PROSITE" id="PS00629">
    <property type="entry name" value="IMP_1"/>
    <property type="match status" value="1"/>
</dbReference>
<comment type="similarity">
    <text evidence="1">Belongs to the inositol monophosphatase superfamily.</text>
</comment>
<sequence>MFNLLQYVGAHIIMPHFRKLSGADIMDKGQGELVTIADQLAEQYLSQKLSLSFPDHQIYGEESAHQNGLTPQMLSQGKWWVIDPIDGTYNFTKGRSPFAIMLAQIQNGKAIFSAIYDPVTSRFCTAFLGQGAYINGAKIVHNPAPPHDKLNAAISMMFMSHEQAKWAKRHLSPKLHYIPIPRCAGEQYPLVIIGNHDVAFFERVLPWDHIAGALFVNEAGGYVAHLDGSIYHPFTQKNGLLAATSKQVWEKAAQIFSGFPSV</sequence>
<dbReference type="STRING" id="1913578.LPB140_08140"/>
<protein>
    <recommendedName>
        <fullName evidence="8">Inositol monophosphatase</fullName>
    </recommendedName>
</protein>
<proteinExistence type="inferred from homology"/>
<evidence type="ECO:0000256" key="3">
    <source>
        <dbReference type="ARBA" id="ARBA00022801"/>
    </source>
</evidence>
<dbReference type="EMBL" id="CP018154">
    <property type="protein sequence ID" value="APG63711.1"/>
    <property type="molecule type" value="Genomic_DNA"/>
</dbReference>
<feature type="binding site" evidence="5">
    <location>
        <position position="208"/>
    </location>
    <ligand>
        <name>Mg(2+)</name>
        <dbReference type="ChEBI" id="CHEBI:18420"/>
        <label>1</label>
        <note>catalytic</note>
    </ligand>
</feature>
<feature type="binding site" evidence="5">
    <location>
        <position position="61"/>
    </location>
    <ligand>
        <name>Mg(2+)</name>
        <dbReference type="ChEBI" id="CHEBI:18420"/>
        <label>1</label>
        <note>catalytic</note>
    </ligand>
</feature>
<evidence type="ECO:0000313" key="6">
    <source>
        <dbReference type="EMBL" id="APG63711.1"/>
    </source>
</evidence>
<dbReference type="Gene3D" id="3.40.190.80">
    <property type="match status" value="1"/>
</dbReference>
<dbReference type="AlphaFoldDB" id="A0A1L3JEY9"/>
<dbReference type="Gene3D" id="3.30.540.10">
    <property type="entry name" value="Fructose-1,6-Bisphosphatase, subunit A, domain 1"/>
    <property type="match status" value="1"/>
</dbReference>
<dbReference type="GO" id="GO:0006020">
    <property type="term" value="P:inositol metabolic process"/>
    <property type="evidence" value="ECO:0007669"/>
    <property type="project" value="TreeGrafter"/>
</dbReference>
<reference evidence="6 7" key="1">
    <citation type="submission" date="2016-11" db="EMBL/GenBank/DDBJ databases">
        <title>Sphingorhabdus sp. LPB0140, isolated from marine environment.</title>
        <authorList>
            <person name="Kim E."/>
            <person name="Yi H."/>
        </authorList>
    </citation>
    <scope>NUCLEOTIDE SEQUENCE [LARGE SCALE GENOMIC DNA]</scope>
    <source>
        <strain evidence="6 7">LPB0140</strain>
    </source>
</reference>
<keyword evidence="7" id="KW-1185">Reference proteome</keyword>
<dbReference type="Pfam" id="PF00459">
    <property type="entry name" value="Inositol_P"/>
    <property type="match status" value="1"/>
</dbReference>
<evidence type="ECO:0000313" key="7">
    <source>
        <dbReference type="Proteomes" id="UP000242561"/>
    </source>
</evidence>